<keyword evidence="1" id="KW-0805">Transcription regulation</keyword>
<accession>A0ABD6A4Z9</accession>
<reference evidence="4 5" key="1">
    <citation type="journal article" date="2019" name="Int. J. Syst. Evol. Microbiol.">
        <title>The Global Catalogue of Microorganisms (GCM) 10K type strain sequencing project: providing services to taxonomists for standard genome sequencing and annotation.</title>
        <authorList>
            <consortium name="The Broad Institute Genomics Platform"/>
            <consortium name="The Broad Institute Genome Sequencing Center for Infectious Disease"/>
            <person name="Wu L."/>
            <person name="Ma J."/>
        </authorList>
    </citation>
    <scope>NUCLEOTIDE SEQUENCE [LARGE SCALE GENOMIC DNA]</scope>
    <source>
        <strain evidence="4 5">PSR21</strain>
    </source>
</reference>
<evidence type="ECO:0000256" key="2">
    <source>
        <dbReference type="ARBA" id="ARBA00023163"/>
    </source>
</evidence>
<dbReference type="Gene3D" id="1.10.10.10">
    <property type="entry name" value="Winged helix-like DNA-binding domain superfamily/Winged helix DNA-binding domain"/>
    <property type="match status" value="1"/>
</dbReference>
<sequence length="556" mass="61785">MSGDPSASVTADVREGVGRCAYDEATVGATGETDLFRALLGSASEGILAVDARGTIVFTNAASASLFGYDPADLVGESLTTLIPDSLAGSHSCAFSRYLATGERTCDWDDVRLRGLRRGGEEVPISVSFREVECGDRRLFVGLVRDDGERRRRERELAAHCEELARLNRVNRVIRRTNRALVDAERRSEIERAVCERLIDADPYVFAWMGSVNRPGERVVPEVWAGAEDGYLDDISIPLSGDAAEGPTARAVRTREAVAIQDLETDETYAPWREHALERGYRSSVAIPVVFEDRLFGVLCLYADASGAFDTEEREVLAELGRTVGHAINALERKEALMSDSVLEVDFRCEAVSRMLPDAVAEAGTVTFDRIVPATDDRYLQYVTITDVEADRVAETVLRHPTYEDARCIREDEEECAFELHALDPPVTSLVATYGGRVADVAVDRDELRVTARLPMQTDVRQFVDALRERVPDAELVSQRTVPRRSHTPDGIRVSLEEELTERQRTTVETAYYAGYFNWPRDSTAEEVADRLDVSSPTVHKHLRAAEQKILRTILE</sequence>
<keyword evidence="5" id="KW-1185">Reference proteome</keyword>
<dbReference type="SUPFAM" id="SSF88659">
    <property type="entry name" value="Sigma3 and sigma4 domains of RNA polymerase sigma factors"/>
    <property type="match status" value="1"/>
</dbReference>
<dbReference type="Pfam" id="PF13185">
    <property type="entry name" value="GAF_2"/>
    <property type="match status" value="1"/>
</dbReference>
<gene>
    <name evidence="4" type="ORF">ACFQPE_01515</name>
</gene>
<dbReference type="InterPro" id="IPR003018">
    <property type="entry name" value="GAF"/>
</dbReference>
<dbReference type="NCBIfam" id="TIGR00229">
    <property type="entry name" value="sensory_box"/>
    <property type="match status" value="1"/>
</dbReference>
<dbReference type="Gene3D" id="3.30.450.20">
    <property type="entry name" value="PAS domain"/>
    <property type="match status" value="1"/>
</dbReference>
<dbReference type="SMART" id="SM00065">
    <property type="entry name" value="GAF"/>
    <property type="match status" value="1"/>
</dbReference>
<dbReference type="Pfam" id="PF15915">
    <property type="entry name" value="BAT"/>
    <property type="match status" value="1"/>
</dbReference>
<keyword evidence="2" id="KW-0804">Transcription</keyword>
<dbReference type="InterPro" id="IPR013324">
    <property type="entry name" value="RNA_pol_sigma_r3/r4-like"/>
</dbReference>
<dbReference type="CDD" id="cd00130">
    <property type="entry name" value="PAS"/>
    <property type="match status" value="1"/>
</dbReference>
<organism evidence="4 5">
    <name type="scientific">Halomarina halobia</name>
    <dbReference type="NCBI Taxonomy" id="3033386"/>
    <lineage>
        <taxon>Archaea</taxon>
        <taxon>Methanobacteriati</taxon>
        <taxon>Methanobacteriota</taxon>
        <taxon>Stenosarchaea group</taxon>
        <taxon>Halobacteria</taxon>
        <taxon>Halobacteriales</taxon>
        <taxon>Natronomonadaceae</taxon>
        <taxon>Halomarina</taxon>
    </lineage>
</organism>
<dbReference type="AlphaFoldDB" id="A0ABD6A4Z9"/>
<evidence type="ECO:0000313" key="4">
    <source>
        <dbReference type="EMBL" id="MFC7315475.1"/>
    </source>
</evidence>
<dbReference type="SMART" id="SM00091">
    <property type="entry name" value="PAS"/>
    <property type="match status" value="1"/>
</dbReference>
<evidence type="ECO:0000256" key="1">
    <source>
        <dbReference type="ARBA" id="ARBA00023015"/>
    </source>
</evidence>
<dbReference type="InterPro" id="IPR007050">
    <property type="entry name" value="HTH_bacterioopsin"/>
</dbReference>
<dbReference type="InterPro" id="IPR013656">
    <property type="entry name" value="PAS_4"/>
</dbReference>
<dbReference type="PANTHER" id="PTHR34236:SF1">
    <property type="entry name" value="DIMETHYL SULFOXIDE REDUCTASE TRANSCRIPTIONAL ACTIVATOR"/>
    <property type="match status" value="1"/>
</dbReference>
<dbReference type="Gene3D" id="3.30.450.40">
    <property type="match status" value="1"/>
</dbReference>
<dbReference type="RefSeq" id="WP_276304875.1">
    <property type="nucleotide sequence ID" value="NZ_CP119992.1"/>
</dbReference>
<feature type="domain" description="PAS" evidence="3">
    <location>
        <begin position="32"/>
        <end position="86"/>
    </location>
</feature>
<dbReference type="InterPro" id="IPR000014">
    <property type="entry name" value="PAS"/>
</dbReference>
<dbReference type="PROSITE" id="PS50112">
    <property type="entry name" value="PAS"/>
    <property type="match status" value="1"/>
</dbReference>
<dbReference type="SUPFAM" id="SSF55781">
    <property type="entry name" value="GAF domain-like"/>
    <property type="match status" value="1"/>
</dbReference>
<evidence type="ECO:0000259" key="3">
    <source>
        <dbReference type="PROSITE" id="PS50112"/>
    </source>
</evidence>
<dbReference type="GeneID" id="79314441"/>
<protein>
    <submittedName>
        <fullName evidence="4">Bacterio-opsin activator domain-containing protein</fullName>
    </submittedName>
</protein>
<dbReference type="EMBL" id="JBHTBF010000001">
    <property type="protein sequence ID" value="MFC7315475.1"/>
    <property type="molecule type" value="Genomic_DNA"/>
</dbReference>
<proteinExistence type="predicted"/>
<dbReference type="Pfam" id="PF08448">
    <property type="entry name" value="PAS_4"/>
    <property type="match status" value="1"/>
</dbReference>
<dbReference type="Proteomes" id="UP001596547">
    <property type="component" value="Unassembled WGS sequence"/>
</dbReference>
<dbReference type="InterPro" id="IPR029016">
    <property type="entry name" value="GAF-like_dom_sf"/>
</dbReference>
<comment type="caution">
    <text evidence="4">The sequence shown here is derived from an EMBL/GenBank/DDBJ whole genome shotgun (WGS) entry which is preliminary data.</text>
</comment>
<dbReference type="InterPro" id="IPR036388">
    <property type="entry name" value="WH-like_DNA-bd_sf"/>
</dbReference>
<dbReference type="PANTHER" id="PTHR34236">
    <property type="entry name" value="DIMETHYL SULFOXIDE REDUCTASE TRANSCRIPTIONAL ACTIVATOR"/>
    <property type="match status" value="1"/>
</dbReference>
<dbReference type="InterPro" id="IPR035965">
    <property type="entry name" value="PAS-like_dom_sf"/>
</dbReference>
<dbReference type="Pfam" id="PF04967">
    <property type="entry name" value="HTH_10"/>
    <property type="match status" value="1"/>
</dbReference>
<name>A0ABD6A4Z9_9EURY</name>
<dbReference type="SUPFAM" id="SSF55785">
    <property type="entry name" value="PYP-like sensor domain (PAS domain)"/>
    <property type="match status" value="1"/>
</dbReference>
<dbReference type="InterPro" id="IPR031803">
    <property type="entry name" value="BAT_GAF/HTH-assoc"/>
</dbReference>
<evidence type="ECO:0000313" key="5">
    <source>
        <dbReference type="Proteomes" id="UP001596547"/>
    </source>
</evidence>